<reference evidence="1" key="1">
    <citation type="submission" date="2023-07" db="EMBL/GenBank/DDBJ databases">
        <title>Genome sequencing of multiple Borrelia sensu lato isolates.</title>
        <authorList>
            <person name="Mongodin E.F."/>
            <person name="Rudenko N."/>
            <person name="Fraser C.M."/>
            <person name="Schutzer S."/>
            <person name="Luft B."/>
            <person name="Morgan R."/>
            <person name="Chastens S."/>
            <person name="Qiu W."/>
        </authorList>
    </citation>
    <scope>NUCLEOTIDE SEQUENCE [LARGE SCALE GENOMIC DNA]</scope>
    <source>
        <strain evidence="1">SCW30h</strain>
    </source>
</reference>
<dbReference type="Proteomes" id="UP001305925">
    <property type="component" value="Plasmid lp54"/>
</dbReference>
<evidence type="ECO:0000313" key="1">
    <source>
        <dbReference type="EMBL" id="WNY64577.2"/>
    </source>
</evidence>
<dbReference type="Gene3D" id="1.20.1420.40">
    <property type="entry name" value="Decorin-binding protein"/>
    <property type="match status" value="1"/>
</dbReference>
<protein>
    <submittedName>
        <fullName evidence="1">DbpA/DbpB family decorin-binding adhesin</fullName>
    </submittedName>
</protein>
<accession>A0ABZ0CE00</accession>
<organism evidence="1 2">
    <name type="scientific">Borreliella americana</name>
    <dbReference type="NCBI Taxonomy" id="478807"/>
    <lineage>
        <taxon>Bacteria</taxon>
        <taxon>Pseudomonadati</taxon>
        <taxon>Spirochaetota</taxon>
        <taxon>Spirochaetia</taxon>
        <taxon>Spirochaetales</taxon>
        <taxon>Borreliaceae</taxon>
        <taxon>Borreliella</taxon>
    </lineage>
</organism>
<dbReference type="InterPro" id="IPR003332">
    <property type="entry name" value="Decorin-bd"/>
</dbReference>
<dbReference type="EMBL" id="CP132452">
    <property type="protein sequence ID" value="WNY64577.2"/>
    <property type="molecule type" value="Genomic_DNA"/>
</dbReference>
<keyword evidence="1" id="KW-0614">Plasmid</keyword>
<gene>
    <name evidence="1" type="ORF">QIA00_04565</name>
</gene>
<geneLocation type="plasmid" evidence="1 2">
    <name>lp54</name>
</geneLocation>
<name>A0ABZ0CE00_9SPIR</name>
<dbReference type="Pfam" id="PF02352">
    <property type="entry name" value="Decorin_bind"/>
    <property type="match status" value="1"/>
</dbReference>
<evidence type="ECO:0000313" key="2">
    <source>
        <dbReference type="Proteomes" id="UP001305925"/>
    </source>
</evidence>
<keyword evidence="2" id="KW-1185">Reference proteome</keyword>
<dbReference type="RefSeq" id="WP_316257796.1">
    <property type="nucleotide sequence ID" value="NZ_CP132452.1"/>
</dbReference>
<proteinExistence type="predicted"/>
<dbReference type="InterPro" id="IPR038353">
    <property type="entry name" value="Decorin-db_sf"/>
</dbReference>
<sequence length="29" mass="3138">MEIKKEAAKKGVLFAAFKDHKTSSKVMGG</sequence>